<keyword evidence="1 4" id="KW-0479">Metal-binding</keyword>
<feature type="region of interest" description="Disordered" evidence="5">
    <location>
        <begin position="333"/>
        <end position="539"/>
    </location>
</feature>
<dbReference type="GeneID" id="28897599"/>
<feature type="compositionally biased region" description="Pro residues" evidence="5">
    <location>
        <begin position="623"/>
        <end position="654"/>
    </location>
</feature>
<dbReference type="OMA" id="VMEAIVW"/>
<feature type="domain" description="C3H1-type" evidence="6">
    <location>
        <begin position="534"/>
        <end position="562"/>
    </location>
</feature>
<evidence type="ECO:0000256" key="5">
    <source>
        <dbReference type="SAM" id="MobiDB-lite"/>
    </source>
</evidence>
<feature type="compositionally biased region" description="Pro residues" evidence="5">
    <location>
        <begin position="8"/>
        <end position="18"/>
    </location>
</feature>
<evidence type="ECO:0000313" key="8">
    <source>
        <dbReference type="Proteomes" id="UP000076632"/>
    </source>
</evidence>
<dbReference type="SMART" id="SM00356">
    <property type="entry name" value="ZnF_C3H1"/>
    <property type="match status" value="1"/>
</dbReference>
<feature type="region of interest" description="Disordered" evidence="5">
    <location>
        <begin position="620"/>
        <end position="654"/>
    </location>
</feature>
<evidence type="ECO:0000259" key="6">
    <source>
        <dbReference type="PROSITE" id="PS50103"/>
    </source>
</evidence>
<dbReference type="EMBL" id="KV407457">
    <property type="protein sequence ID" value="KZF23792.1"/>
    <property type="molecule type" value="Genomic_DNA"/>
</dbReference>
<evidence type="ECO:0000256" key="2">
    <source>
        <dbReference type="ARBA" id="ARBA00022771"/>
    </source>
</evidence>
<protein>
    <recommendedName>
        <fullName evidence="6">C3H1-type domain-containing protein</fullName>
    </recommendedName>
</protein>
<dbReference type="RefSeq" id="XP_018189347.1">
    <property type="nucleotide sequence ID" value="XM_018332462.1"/>
</dbReference>
<dbReference type="Pfam" id="PF00642">
    <property type="entry name" value="zf-CCCH"/>
    <property type="match status" value="1"/>
</dbReference>
<gene>
    <name evidence="7" type="ORF">L228DRAFT_246636</name>
</gene>
<dbReference type="InterPro" id="IPR019496">
    <property type="entry name" value="NUFIP1_cons_dom"/>
</dbReference>
<dbReference type="OrthoDB" id="273070at2759"/>
<feature type="compositionally biased region" description="Basic and acidic residues" evidence="5">
    <location>
        <begin position="529"/>
        <end position="539"/>
    </location>
</feature>
<dbReference type="Pfam" id="PF10453">
    <property type="entry name" value="NUFIP1"/>
    <property type="match status" value="1"/>
</dbReference>
<evidence type="ECO:0000313" key="7">
    <source>
        <dbReference type="EMBL" id="KZF23792.1"/>
    </source>
</evidence>
<dbReference type="Proteomes" id="UP000076632">
    <property type="component" value="Unassembled WGS sequence"/>
</dbReference>
<feature type="compositionally biased region" description="Pro residues" evidence="5">
    <location>
        <begin position="425"/>
        <end position="437"/>
    </location>
</feature>
<dbReference type="GO" id="GO:0000492">
    <property type="term" value="P:box C/D snoRNP assembly"/>
    <property type="evidence" value="ECO:0007669"/>
    <property type="project" value="TreeGrafter"/>
</dbReference>
<feature type="compositionally biased region" description="Basic residues" evidence="5">
    <location>
        <begin position="361"/>
        <end position="373"/>
    </location>
</feature>
<dbReference type="CDD" id="cd22249">
    <property type="entry name" value="UDM1_RNF168_RNF169-like"/>
    <property type="match status" value="1"/>
</dbReference>
<keyword evidence="3 4" id="KW-0862">Zinc</keyword>
<evidence type="ECO:0000256" key="1">
    <source>
        <dbReference type="ARBA" id="ARBA00022723"/>
    </source>
</evidence>
<feature type="compositionally biased region" description="Polar residues" evidence="5">
    <location>
        <begin position="118"/>
        <end position="131"/>
    </location>
</feature>
<organism evidence="7 8">
    <name type="scientific">Xylona heveae (strain CBS 132557 / TC161)</name>
    <dbReference type="NCBI Taxonomy" id="1328760"/>
    <lineage>
        <taxon>Eukaryota</taxon>
        <taxon>Fungi</taxon>
        <taxon>Dikarya</taxon>
        <taxon>Ascomycota</taxon>
        <taxon>Pezizomycotina</taxon>
        <taxon>Xylonomycetes</taxon>
        <taxon>Xylonales</taxon>
        <taxon>Xylonaceae</taxon>
        <taxon>Xylona</taxon>
    </lineage>
</organism>
<dbReference type="Gene3D" id="4.10.1000.10">
    <property type="entry name" value="Zinc finger, CCCH-type"/>
    <property type="match status" value="1"/>
</dbReference>
<evidence type="ECO:0000256" key="3">
    <source>
        <dbReference type="ARBA" id="ARBA00022833"/>
    </source>
</evidence>
<sequence length="654" mass="70313">MSSNNFTFPPPPPPPPKAAGPDQNNNTQRRNNFGNRGGQGARGNRGRGRGDGHGFSRGTSYGGRGGAFTAQRSSGYAAPSTLNAQPPTYPHTRYPHTGFPPATSPQATPTGPYPPTNFPQQYASQTVSAQNGVPGYSNVPLPYGASSQPLHNNTNIYTPPSWPAATQSVPAYTPMHMGYDQNYPANAPYNAFRTPGNDHAPRGGKRSHGSAVPKPKAPPAVPSFGAPLPLKPPAPEASDNKQSHKRRKFNLLGLTPRGEEHEESEEDVDEEAAFSGAAVPAEKLQFTYRGQTSTLNNPTDLAAWIEERRKRYPTQKRVEEKKSQQQRILEEAKQKRKEALQARNKQRKEKEIPPEQAAAKARVKAEKRRRKKLRKDEQDSEANPLLDNLEAKLIGNPADPSAGWTIPDSAATIPTSGTTDGNTPLQPPAPEPIPIPESPHISEPRLESQSKPAETSHNVDNDDGNVSDASSDISDLSISSSSTEPSPDEDETSSSGSSSDEDEDAASDSDASAPEETSTRRTGGPERVPPPKREKREQVCKYFSRSGGCKRGNKCAFKHEHAPGAAQVAADKAARRQAQLQEKSGGRKTLHQRLLDRQQEEEDMHVVQAIKFLGERGFLTIPVPLPGPSPNPGPGPGPDPGPGPGPSVAPGHNP</sequence>
<feature type="compositionally biased region" description="Low complexity" evidence="5">
    <location>
        <begin position="467"/>
        <end position="485"/>
    </location>
</feature>
<dbReference type="InterPro" id="IPR036855">
    <property type="entry name" value="Znf_CCCH_sf"/>
</dbReference>
<dbReference type="PANTHER" id="PTHR13309">
    <property type="entry name" value="NUCLEAR FRAGILE X MENTAL RETARDATION PROTEIN INTERACTING PROTEIN 1"/>
    <property type="match status" value="1"/>
</dbReference>
<dbReference type="AlphaFoldDB" id="A0A165HP48"/>
<feature type="region of interest" description="Disordered" evidence="5">
    <location>
        <begin position="1"/>
        <end position="133"/>
    </location>
</feature>
<feature type="compositionally biased region" description="Low complexity" evidence="5">
    <location>
        <begin position="24"/>
        <end position="34"/>
    </location>
</feature>
<feature type="compositionally biased region" description="Acidic residues" evidence="5">
    <location>
        <begin position="261"/>
        <end position="272"/>
    </location>
</feature>
<reference evidence="7 8" key="1">
    <citation type="journal article" date="2016" name="Fungal Biol.">
        <title>The genome of Xylona heveae provides a window into fungal endophytism.</title>
        <authorList>
            <person name="Gazis R."/>
            <person name="Kuo A."/>
            <person name="Riley R."/>
            <person name="LaButti K."/>
            <person name="Lipzen A."/>
            <person name="Lin J."/>
            <person name="Amirebrahimi M."/>
            <person name="Hesse C.N."/>
            <person name="Spatafora J.W."/>
            <person name="Henrissat B."/>
            <person name="Hainaut M."/>
            <person name="Grigoriev I.V."/>
            <person name="Hibbett D.S."/>
        </authorList>
    </citation>
    <scope>NUCLEOTIDE SEQUENCE [LARGE SCALE GENOMIC DNA]</scope>
    <source>
        <strain evidence="7 8">TC161</strain>
    </source>
</reference>
<proteinExistence type="predicted"/>
<feature type="region of interest" description="Disordered" evidence="5">
    <location>
        <begin position="188"/>
        <end position="273"/>
    </location>
</feature>
<dbReference type="InterPro" id="IPR000571">
    <property type="entry name" value="Znf_CCCH"/>
</dbReference>
<name>A0A165HP48_XYLHT</name>
<dbReference type="SUPFAM" id="SSF90229">
    <property type="entry name" value="CCCH zinc finger"/>
    <property type="match status" value="1"/>
</dbReference>
<feature type="compositionally biased region" description="Polar residues" evidence="5">
    <location>
        <begin position="70"/>
        <end position="85"/>
    </location>
</feature>
<dbReference type="InParanoid" id="A0A165HP48"/>
<dbReference type="PROSITE" id="PS50103">
    <property type="entry name" value="ZF_C3H1"/>
    <property type="match status" value="1"/>
</dbReference>
<keyword evidence="2 4" id="KW-0863">Zinc-finger</keyword>
<evidence type="ECO:0000256" key="4">
    <source>
        <dbReference type="PROSITE-ProRule" id="PRU00723"/>
    </source>
</evidence>
<feature type="compositionally biased region" description="Polar residues" evidence="5">
    <location>
        <begin position="449"/>
        <end position="458"/>
    </location>
</feature>
<feature type="zinc finger region" description="C3H1-type" evidence="4">
    <location>
        <begin position="534"/>
        <end position="562"/>
    </location>
</feature>
<accession>A0A165HP48</accession>
<dbReference type="InterPro" id="IPR039136">
    <property type="entry name" value="NUFIP1-like"/>
</dbReference>
<feature type="compositionally biased region" description="Polar residues" evidence="5">
    <location>
        <begin position="412"/>
        <end position="424"/>
    </location>
</feature>
<dbReference type="PANTHER" id="PTHR13309:SF0">
    <property type="entry name" value="FMR1-INTERACTING PROTEIN NUFIP1"/>
    <property type="match status" value="1"/>
</dbReference>
<dbReference type="GO" id="GO:0003723">
    <property type="term" value="F:RNA binding"/>
    <property type="evidence" value="ECO:0007669"/>
    <property type="project" value="InterPro"/>
</dbReference>
<keyword evidence="8" id="KW-1185">Reference proteome</keyword>
<dbReference type="GO" id="GO:0005634">
    <property type="term" value="C:nucleus"/>
    <property type="evidence" value="ECO:0007669"/>
    <property type="project" value="TreeGrafter"/>
</dbReference>
<dbReference type="GO" id="GO:0008270">
    <property type="term" value="F:zinc ion binding"/>
    <property type="evidence" value="ECO:0007669"/>
    <property type="project" value="UniProtKB-KW"/>
</dbReference>